<feature type="domain" description="PET hydrolase/cutinase-like" evidence="1">
    <location>
        <begin position="195"/>
        <end position="296"/>
    </location>
</feature>
<dbReference type="SUPFAM" id="SSF53474">
    <property type="entry name" value="alpha/beta-Hydrolases"/>
    <property type="match status" value="1"/>
</dbReference>
<comment type="caution">
    <text evidence="2">The sequence shown here is derived from an EMBL/GenBank/DDBJ whole genome shotgun (WGS) entry which is preliminary data.</text>
</comment>
<proteinExistence type="predicted"/>
<keyword evidence="3" id="KW-1185">Reference proteome</keyword>
<dbReference type="AlphaFoldDB" id="A0A8S1JE20"/>
<dbReference type="PANTHER" id="PTHR33428">
    <property type="entry name" value="CHLOROPHYLLASE-2, CHLOROPLASTIC"/>
    <property type="match status" value="1"/>
</dbReference>
<dbReference type="Proteomes" id="UP000708148">
    <property type="component" value="Unassembled WGS sequence"/>
</dbReference>
<sequence>MEITHLDECVAYFEEIFPADCSGDITKADIRACCRAGVAFLDDGLCMCEGQVARGMLQQPGLLASSPLCGIQFPIPDDIAHFVADPGSSKPAAKMCKRHKKSSIQGRLSPRFLGLSPAALESALPGELPKFDDLYRHPPRGGFGVNYEVVTVGRPKASVIVNDRSREMDFDALVVYPVDWRLRSGEGRPRKVSSGGPFPVLAFSPGYLIHPHNHFRTFYELASHGVIVVAQYSTVGVSSGVDEGVMDAWVDDIVYSLVHVVEAGKTAGSILEGGVDQSRLAIGGHSMGGALSLPATVLANEEYGMGVGASIHVSPACKMRAGQCDMSTEAARKLKGVAALFIAGDEDGIEAWQFADFFRSQVPDSSEAELVLIEGASHCLWEDDPEVWTFVVECGKGSKSPFDAIYEMQEAMIRFLGEQGYISQA</sequence>
<dbReference type="Gene3D" id="3.40.50.1820">
    <property type="entry name" value="alpha/beta hydrolase"/>
    <property type="match status" value="1"/>
</dbReference>
<dbReference type="EMBL" id="CAJHUC010002523">
    <property type="protein sequence ID" value="CAD7703929.1"/>
    <property type="molecule type" value="Genomic_DNA"/>
</dbReference>
<protein>
    <recommendedName>
        <fullName evidence="1">PET hydrolase/cutinase-like domain-containing protein</fullName>
    </recommendedName>
</protein>
<evidence type="ECO:0000259" key="1">
    <source>
        <dbReference type="Pfam" id="PF12740"/>
    </source>
</evidence>
<gene>
    <name evidence="2" type="ORF">OSTQU699_LOCUS9286</name>
</gene>
<organism evidence="2 3">
    <name type="scientific">Ostreobium quekettii</name>
    <dbReference type="NCBI Taxonomy" id="121088"/>
    <lineage>
        <taxon>Eukaryota</taxon>
        <taxon>Viridiplantae</taxon>
        <taxon>Chlorophyta</taxon>
        <taxon>core chlorophytes</taxon>
        <taxon>Ulvophyceae</taxon>
        <taxon>TCBD clade</taxon>
        <taxon>Bryopsidales</taxon>
        <taxon>Ostreobineae</taxon>
        <taxon>Ostreobiaceae</taxon>
        <taxon>Ostreobium</taxon>
    </lineage>
</organism>
<dbReference type="PANTHER" id="PTHR33428:SF14">
    <property type="entry name" value="CARBOXYLESTERASE TYPE B DOMAIN-CONTAINING PROTEIN"/>
    <property type="match status" value="1"/>
</dbReference>
<dbReference type="InterPro" id="IPR041127">
    <property type="entry name" value="PET_hydrolase/cutinase-like"/>
</dbReference>
<dbReference type="Pfam" id="PF12740">
    <property type="entry name" value="PETase"/>
    <property type="match status" value="1"/>
</dbReference>
<name>A0A8S1JE20_9CHLO</name>
<dbReference type="InterPro" id="IPR029058">
    <property type="entry name" value="AB_hydrolase_fold"/>
</dbReference>
<evidence type="ECO:0000313" key="3">
    <source>
        <dbReference type="Proteomes" id="UP000708148"/>
    </source>
</evidence>
<accession>A0A8S1JE20</accession>
<evidence type="ECO:0000313" key="2">
    <source>
        <dbReference type="EMBL" id="CAD7703929.1"/>
    </source>
</evidence>
<dbReference type="OrthoDB" id="2363873at2759"/>
<reference evidence="2" key="1">
    <citation type="submission" date="2020-12" db="EMBL/GenBank/DDBJ databases">
        <authorList>
            <person name="Iha C."/>
        </authorList>
    </citation>
    <scope>NUCLEOTIDE SEQUENCE</scope>
</reference>